<keyword evidence="4" id="KW-0949">S-adenosyl-L-methionine</keyword>
<evidence type="ECO:0000259" key="6">
    <source>
        <dbReference type="Pfam" id="PF05175"/>
    </source>
</evidence>
<name>A0A0H5RBE3_9EUKA</name>
<sequence>RSLCPDFRNMTVRRSLRQVISRLNIAGISNPSQEAKWMYDFSVSQGINHNRLVEDRLSGMPLQFVLGSQPFLDHEIECRPPQLIPRPETEEWCSWLIGLLNSSKEGPHGILEIGHGTGCIGLSLADQVPTSHVIGIDSSIDAVHLANHNKKSNGVSRAEFHHISILSKDWEKAVLNLNSNQRYGLLVSNPPYIPVHEWHSLDQSIRQWESPTSLCSGHLGLDLLRLIISSSRRLLEPKTGVNCRPSILLEFGHEFQRVTLTRLLNDAGFVNIKSHRDFACRSRWISADLY</sequence>
<dbReference type="EMBL" id="HACM01010901">
    <property type="protein sequence ID" value="CRZ11343.1"/>
    <property type="molecule type" value="Transcribed_RNA"/>
</dbReference>
<dbReference type="CDD" id="cd02440">
    <property type="entry name" value="AdoMet_MTases"/>
    <property type="match status" value="1"/>
</dbReference>
<accession>A0A0H5RBE3</accession>
<dbReference type="GO" id="GO:0032259">
    <property type="term" value="P:methylation"/>
    <property type="evidence" value="ECO:0007669"/>
    <property type="project" value="UniProtKB-KW"/>
</dbReference>
<dbReference type="PANTHER" id="PTHR18895">
    <property type="entry name" value="HEMK METHYLTRANSFERASE"/>
    <property type="match status" value="1"/>
</dbReference>
<evidence type="ECO:0000256" key="3">
    <source>
        <dbReference type="ARBA" id="ARBA00022679"/>
    </source>
</evidence>
<dbReference type="Pfam" id="PF05175">
    <property type="entry name" value="MTS"/>
    <property type="match status" value="1"/>
</dbReference>
<dbReference type="AlphaFoldDB" id="A0A0H5RBE3"/>
<dbReference type="NCBIfam" id="TIGR00536">
    <property type="entry name" value="hemK_fam"/>
    <property type="match status" value="1"/>
</dbReference>
<keyword evidence="3" id="KW-0808">Transferase</keyword>
<evidence type="ECO:0000256" key="4">
    <source>
        <dbReference type="ARBA" id="ARBA00022691"/>
    </source>
</evidence>
<evidence type="ECO:0000313" key="7">
    <source>
        <dbReference type="EMBL" id="CRZ11343.1"/>
    </source>
</evidence>
<dbReference type="EC" id="2.1.1.297" evidence="1"/>
<reference evidence="7" key="1">
    <citation type="submission" date="2015-04" db="EMBL/GenBank/DDBJ databases">
        <title>The genome sequence of the plant pathogenic Rhizarian Plasmodiophora brassicae reveals insights in its biotrophic life cycle and the origin of chitin synthesis.</title>
        <authorList>
            <person name="Schwelm A."/>
            <person name="Fogelqvist J."/>
            <person name="Knaust A."/>
            <person name="Julke S."/>
            <person name="Lilja T."/>
            <person name="Dhandapani V."/>
            <person name="Bonilla-Rosso G."/>
            <person name="Karlsson M."/>
            <person name="Shevchenko A."/>
            <person name="Choi S.R."/>
            <person name="Kim H.G."/>
            <person name="Park J.Y."/>
            <person name="Lim Y.P."/>
            <person name="Ludwig-Muller J."/>
            <person name="Dixelius C."/>
        </authorList>
    </citation>
    <scope>NUCLEOTIDE SEQUENCE</scope>
    <source>
        <tissue evidence="7">Potato root galls</tissue>
    </source>
</reference>
<keyword evidence="2" id="KW-0489">Methyltransferase</keyword>
<feature type="non-terminal residue" evidence="7">
    <location>
        <position position="1"/>
    </location>
</feature>
<dbReference type="InterPro" id="IPR050320">
    <property type="entry name" value="N5-glutamine_MTase"/>
</dbReference>
<comment type="catalytic activity">
    <reaction evidence="5">
        <text>L-glutaminyl-[peptide chain release factor] + S-adenosyl-L-methionine = N(5)-methyl-L-glutaminyl-[peptide chain release factor] + S-adenosyl-L-homocysteine + H(+)</text>
        <dbReference type="Rhea" id="RHEA:42896"/>
        <dbReference type="Rhea" id="RHEA-COMP:10271"/>
        <dbReference type="Rhea" id="RHEA-COMP:10272"/>
        <dbReference type="ChEBI" id="CHEBI:15378"/>
        <dbReference type="ChEBI" id="CHEBI:30011"/>
        <dbReference type="ChEBI" id="CHEBI:57856"/>
        <dbReference type="ChEBI" id="CHEBI:59789"/>
        <dbReference type="ChEBI" id="CHEBI:61891"/>
        <dbReference type="EC" id="2.1.1.297"/>
    </reaction>
</comment>
<feature type="domain" description="Methyltransferase small" evidence="6">
    <location>
        <begin position="109"/>
        <end position="192"/>
    </location>
</feature>
<dbReference type="PROSITE" id="PS00092">
    <property type="entry name" value="N6_MTASE"/>
    <property type="match status" value="1"/>
</dbReference>
<dbReference type="SUPFAM" id="SSF53335">
    <property type="entry name" value="S-adenosyl-L-methionine-dependent methyltransferases"/>
    <property type="match status" value="1"/>
</dbReference>
<proteinExistence type="predicted"/>
<dbReference type="GO" id="GO:0003676">
    <property type="term" value="F:nucleic acid binding"/>
    <property type="evidence" value="ECO:0007669"/>
    <property type="project" value="InterPro"/>
</dbReference>
<evidence type="ECO:0000256" key="5">
    <source>
        <dbReference type="ARBA" id="ARBA00048391"/>
    </source>
</evidence>
<dbReference type="InterPro" id="IPR007848">
    <property type="entry name" value="Small_mtfrase_dom"/>
</dbReference>
<dbReference type="InterPro" id="IPR029063">
    <property type="entry name" value="SAM-dependent_MTases_sf"/>
</dbReference>
<dbReference type="InterPro" id="IPR002052">
    <property type="entry name" value="DNA_methylase_N6_adenine_CS"/>
</dbReference>
<dbReference type="GO" id="GO:0005739">
    <property type="term" value="C:mitochondrion"/>
    <property type="evidence" value="ECO:0007669"/>
    <property type="project" value="TreeGrafter"/>
</dbReference>
<evidence type="ECO:0000256" key="2">
    <source>
        <dbReference type="ARBA" id="ARBA00022603"/>
    </source>
</evidence>
<organism evidence="7">
    <name type="scientific">Spongospora subterranea</name>
    <dbReference type="NCBI Taxonomy" id="70186"/>
    <lineage>
        <taxon>Eukaryota</taxon>
        <taxon>Sar</taxon>
        <taxon>Rhizaria</taxon>
        <taxon>Endomyxa</taxon>
        <taxon>Phytomyxea</taxon>
        <taxon>Plasmodiophorida</taxon>
        <taxon>Plasmodiophoridae</taxon>
        <taxon>Spongospora</taxon>
    </lineage>
</organism>
<dbReference type="InterPro" id="IPR004556">
    <property type="entry name" value="HemK-like"/>
</dbReference>
<evidence type="ECO:0000256" key="1">
    <source>
        <dbReference type="ARBA" id="ARBA00012771"/>
    </source>
</evidence>
<dbReference type="GO" id="GO:0102559">
    <property type="term" value="F:peptide chain release factor N(5)-glutamine methyltransferase activity"/>
    <property type="evidence" value="ECO:0007669"/>
    <property type="project" value="UniProtKB-EC"/>
</dbReference>
<dbReference type="PANTHER" id="PTHR18895:SF74">
    <property type="entry name" value="MTRF1L RELEASE FACTOR GLUTAMINE METHYLTRANSFERASE"/>
    <property type="match status" value="1"/>
</dbReference>
<dbReference type="Gene3D" id="3.40.50.150">
    <property type="entry name" value="Vaccinia Virus protein VP39"/>
    <property type="match status" value="1"/>
</dbReference>
<protein>
    <recommendedName>
        <fullName evidence="1">peptide chain release factor N(5)-glutamine methyltransferase</fullName>
        <ecNumber evidence="1">2.1.1.297</ecNumber>
    </recommendedName>
</protein>